<accession>M7ZV79</accession>
<organism evidence="2">
    <name type="scientific">Triticum urartu</name>
    <name type="common">Red wild einkorn</name>
    <name type="synonym">Crithodium urartu</name>
    <dbReference type="NCBI Taxonomy" id="4572"/>
    <lineage>
        <taxon>Eukaryota</taxon>
        <taxon>Viridiplantae</taxon>
        <taxon>Streptophyta</taxon>
        <taxon>Embryophyta</taxon>
        <taxon>Tracheophyta</taxon>
        <taxon>Spermatophyta</taxon>
        <taxon>Magnoliopsida</taxon>
        <taxon>Liliopsida</taxon>
        <taxon>Poales</taxon>
        <taxon>Poaceae</taxon>
        <taxon>BOP clade</taxon>
        <taxon>Pooideae</taxon>
        <taxon>Triticodae</taxon>
        <taxon>Triticeae</taxon>
        <taxon>Triticinae</taxon>
        <taxon>Triticum</taxon>
    </lineage>
</organism>
<feature type="region of interest" description="Disordered" evidence="1">
    <location>
        <begin position="10"/>
        <end position="58"/>
    </location>
</feature>
<feature type="compositionally biased region" description="Basic and acidic residues" evidence="1">
    <location>
        <begin position="35"/>
        <end position="50"/>
    </location>
</feature>
<dbReference type="EMBL" id="KD160098">
    <property type="protein sequence ID" value="EMS56305.1"/>
    <property type="molecule type" value="Genomic_DNA"/>
</dbReference>
<evidence type="ECO:0000256" key="1">
    <source>
        <dbReference type="SAM" id="MobiDB-lite"/>
    </source>
</evidence>
<evidence type="ECO:0000313" key="2">
    <source>
        <dbReference type="EMBL" id="EMS56305.1"/>
    </source>
</evidence>
<dbReference type="AlphaFoldDB" id="M7ZV79"/>
<proteinExistence type="predicted"/>
<protein>
    <submittedName>
        <fullName evidence="2">Uncharacterized protein</fullName>
    </submittedName>
</protein>
<dbReference type="STRING" id="4572.M7ZV79"/>
<name>M7ZV79_TRIUA</name>
<reference evidence="2" key="1">
    <citation type="journal article" date="2013" name="Nature">
        <title>Draft genome of the wheat A-genome progenitor Triticum urartu.</title>
        <authorList>
            <person name="Ling H.Q."/>
            <person name="Zhao S."/>
            <person name="Liu D."/>
            <person name="Wang J."/>
            <person name="Sun H."/>
            <person name="Zhang C."/>
            <person name="Fan H."/>
            <person name="Li D."/>
            <person name="Dong L."/>
            <person name="Tao Y."/>
            <person name="Gao C."/>
            <person name="Wu H."/>
            <person name="Li Y."/>
            <person name="Cui Y."/>
            <person name="Guo X."/>
            <person name="Zheng S."/>
            <person name="Wang B."/>
            <person name="Yu K."/>
            <person name="Liang Q."/>
            <person name="Yang W."/>
            <person name="Lou X."/>
            <person name="Chen J."/>
            <person name="Feng M."/>
            <person name="Jian J."/>
            <person name="Zhang X."/>
            <person name="Luo G."/>
            <person name="Jiang Y."/>
            <person name="Liu J."/>
            <person name="Wang Z."/>
            <person name="Sha Y."/>
            <person name="Zhang B."/>
            <person name="Wu H."/>
            <person name="Tang D."/>
            <person name="Shen Q."/>
            <person name="Xue P."/>
            <person name="Zou S."/>
            <person name="Wang X."/>
            <person name="Liu X."/>
            <person name="Wang F."/>
            <person name="Yang Y."/>
            <person name="An X."/>
            <person name="Dong Z."/>
            <person name="Zhang K."/>
            <person name="Zhang X."/>
            <person name="Luo M.C."/>
            <person name="Dvorak J."/>
            <person name="Tong Y."/>
            <person name="Wang J."/>
            <person name="Yang H."/>
            <person name="Li Z."/>
            <person name="Wang D."/>
            <person name="Zhang A."/>
            <person name="Wang J."/>
        </authorList>
    </citation>
    <scope>NUCLEOTIDE SEQUENCE</scope>
</reference>
<sequence length="220" mass="24838">MGRGLWLRRYPKSGRTARPNLSISRASRARQGLPQERKEGGDRREEEKRRNLSPPPPLHIHAVENHFGTAAVVSEDFGGLFSADQLALEFPTCNHFHGFQKATKEMVKNKKGTTTLLLHLRQGVIVSADSRASMDGCVSLLLRTRACTFSYIVIQGSDSYFYEISKQLDLGVKNLCLGSSVQQRKTYHNLTIAEPPIAVPLSHTSCGDRAWMWRFIWITW</sequence>
<gene>
    <name evidence="2" type="ORF">TRIUR3_22098</name>
</gene>